<keyword evidence="5" id="KW-0109">Calcium transport</keyword>
<evidence type="ECO:0000256" key="10">
    <source>
        <dbReference type="ARBA" id="ARBA00022989"/>
    </source>
</evidence>
<evidence type="ECO:0000256" key="9">
    <source>
        <dbReference type="ARBA" id="ARBA00022837"/>
    </source>
</evidence>
<dbReference type="PANTHER" id="PTHR15929">
    <property type="entry name" value="STORE-OPERATED CALCIUM ENTRY-ASSOCIATED REGULATORY FACTOR"/>
    <property type="match status" value="1"/>
</dbReference>
<comment type="similarity">
    <text evidence="2">Belongs to the SARAF family.</text>
</comment>
<evidence type="ECO:0000256" key="12">
    <source>
        <dbReference type="ARBA" id="ARBA00023136"/>
    </source>
</evidence>
<dbReference type="GO" id="GO:0005789">
    <property type="term" value="C:endoplasmic reticulum membrane"/>
    <property type="evidence" value="ECO:0007669"/>
    <property type="project" value="UniProtKB-SubCell"/>
</dbReference>
<keyword evidence="17" id="KW-1185">Reference proteome</keyword>
<evidence type="ECO:0000256" key="4">
    <source>
        <dbReference type="ARBA" id="ARBA00022448"/>
    </source>
</evidence>
<keyword evidence="11" id="KW-0406">Ion transport</keyword>
<evidence type="ECO:0000313" key="17">
    <source>
        <dbReference type="Proteomes" id="UP001195769"/>
    </source>
</evidence>
<evidence type="ECO:0000256" key="14">
    <source>
        <dbReference type="SAM" id="MobiDB-lite"/>
    </source>
</evidence>
<accession>A0AAD4DYT3</accession>
<reference evidence="16" key="1">
    <citation type="journal article" date="2020" name="New Phytol.">
        <title>Comparative genomics reveals dynamic genome evolution in host specialist ectomycorrhizal fungi.</title>
        <authorList>
            <person name="Lofgren L.A."/>
            <person name="Nguyen N.H."/>
            <person name="Vilgalys R."/>
            <person name="Ruytinx J."/>
            <person name="Liao H.L."/>
            <person name="Branco S."/>
            <person name="Kuo A."/>
            <person name="LaButti K."/>
            <person name="Lipzen A."/>
            <person name="Andreopoulos W."/>
            <person name="Pangilinan J."/>
            <person name="Riley R."/>
            <person name="Hundley H."/>
            <person name="Na H."/>
            <person name="Barry K."/>
            <person name="Grigoriev I.V."/>
            <person name="Stajich J.E."/>
            <person name="Kennedy P.G."/>
        </authorList>
    </citation>
    <scope>NUCLEOTIDE SEQUENCE</scope>
    <source>
        <strain evidence="16">FC203</strain>
    </source>
</reference>
<evidence type="ECO:0000256" key="1">
    <source>
        <dbReference type="ARBA" id="ARBA00004115"/>
    </source>
</evidence>
<dbReference type="Pfam" id="PF06682">
    <property type="entry name" value="SARAF"/>
    <property type="match status" value="1"/>
</dbReference>
<dbReference type="GO" id="GO:0006816">
    <property type="term" value="P:calcium ion transport"/>
    <property type="evidence" value="ECO:0007669"/>
    <property type="project" value="UniProtKB-KW"/>
</dbReference>
<evidence type="ECO:0000313" key="16">
    <source>
        <dbReference type="EMBL" id="KAG1895369.1"/>
    </source>
</evidence>
<evidence type="ECO:0000256" key="6">
    <source>
        <dbReference type="ARBA" id="ARBA00022692"/>
    </source>
</evidence>
<comment type="subcellular location">
    <subcellularLocation>
        <location evidence="1">Endoplasmic reticulum membrane</location>
        <topology evidence="1">Single-pass type I membrane protein</topology>
    </subcellularLocation>
</comment>
<evidence type="ECO:0000256" key="2">
    <source>
        <dbReference type="ARBA" id="ARBA00006833"/>
    </source>
</evidence>
<protein>
    <recommendedName>
        <fullName evidence="3">Store-operated calcium entry-associated regulatory factor</fullName>
    </recommendedName>
    <alternativeName>
        <fullName evidence="13">Transmembrane protein 66</fullName>
    </alternativeName>
</protein>
<dbReference type="RefSeq" id="XP_041220945.1">
    <property type="nucleotide sequence ID" value="XM_041364558.1"/>
</dbReference>
<feature type="transmembrane region" description="Helical" evidence="15">
    <location>
        <begin position="148"/>
        <end position="169"/>
    </location>
</feature>
<dbReference type="GO" id="GO:2001256">
    <property type="term" value="P:regulation of store-operated calcium entry"/>
    <property type="evidence" value="ECO:0007669"/>
    <property type="project" value="InterPro"/>
</dbReference>
<proteinExistence type="inferred from homology"/>
<dbReference type="PANTHER" id="PTHR15929:SF0">
    <property type="entry name" value="STORE-OPERATED CALCIUM ENTRY-ASSOCIATED REGULATORY FACTOR"/>
    <property type="match status" value="1"/>
</dbReference>
<feature type="region of interest" description="Disordered" evidence="14">
    <location>
        <begin position="179"/>
        <end position="221"/>
    </location>
</feature>
<evidence type="ECO:0000256" key="3">
    <source>
        <dbReference type="ARBA" id="ARBA00016584"/>
    </source>
</evidence>
<keyword evidence="4" id="KW-0813">Transport</keyword>
<keyword evidence="10 15" id="KW-1133">Transmembrane helix</keyword>
<keyword evidence="7" id="KW-0732">Signal</keyword>
<comment type="caution">
    <text evidence="16">The sequence shown here is derived from an EMBL/GenBank/DDBJ whole genome shotgun (WGS) entry which is preliminary data.</text>
</comment>
<keyword evidence="6 15" id="KW-0812">Transmembrane</keyword>
<dbReference type="Proteomes" id="UP001195769">
    <property type="component" value="Unassembled WGS sequence"/>
</dbReference>
<dbReference type="AlphaFoldDB" id="A0AAD4DYT3"/>
<feature type="region of interest" description="Disordered" evidence="14">
    <location>
        <begin position="246"/>
        <end position="300"/>
    </location>
</feature>
<keyword evidence="12 15" id="KW-0472">Membrane</keyword>
<feature type="compositionally biased region" description="Basic and acidic residues" evidence="14">
    <location>
        <begin position="248"/>
        <end position="260"/>
    </location>
</feature>
<evidence type="ECO:0000256" key="15">
    <source>
        <dbReference type="SAM" id="Phobius"/>
    </source>
</evidence>
<keyword evidence="8" id="KW-0256">Endoplasmic reticulum</keyword>
<evidence type="ECO:0000256" key="7">
    <source>
        <dbReference type="ARBA" id="ARBA00022729"/>
    </source>
</evidence>
<gene>
    <name evidence="16" type="ORF">F5891DRAFT_1130647</name>
</gene>
<dbReference type="EMBL" id="JABBWK010000067">
    <property type="protein sequence ID" value="KAG1895369.1"/>
    <property type="molecule type" value="Genomic_DNA"/>
</dbReference>
<sequence length="300" mass="32710">MSRIALESIPGLTFYKNALTAARRTSPIAQLVCIGKACGLYQPDVVRCSNIGGSGTDVDWKCEADLPSSLRFGRVEVSCEGWNGPGDPYVMKGSCSLEYNLVQLPDALRADSDSSWSRFYTRPWFNSKSCARSSINAYLFPAYPDLDYSGIFFMLVWIVVLGMIMYSFIQPCLRRNTSDANHTSPPSYPGDRQGRSGSGGFPGSYYTSPPPPYTKDAGSGNSSQWQPGFWSGAALGALGNHLLNRPSGSREYDWERERRLQGSISRSRPVPGYDSQDRGEGSSGLGAMRTSTGYGGSSTR</sequence>
<evidence type="ECO:0000256" key="8">
    <source>
        <dbReference type="ARBA" id="ARBA00022824"/>
    </source>
</evidence>
<evidence type="ECO:0000256" key="5">
    <source>
        <dbReference type="ARBA" id="ARBA00022568"/>
    </source>
</evidence>
<organism evidence="16 17">
    <name type="scientific">Suillus fuscotomentosus</name>
    <dbReference type="NCBI Taxonomy" id="1912939"/>
    <lineage>
        <taxon>Eukaryota</taxon>
        <taxon>Fungi</taxon>
        <taxon>Dikarya</taxon>
        <taxon>Basidiomycota</taxon>
        <taxon>Agaricomycotina</taxon>
        <taxon>Agaricomycetes</taxon>
        <taxon>Agaricomycetidae</taxon>
        <taxon>Boletales</taxon>
        <taxon>Suillineae</taxon>
        <taxon>Suillaceae</taxon>
        <taxon>Suillus</taxon>
    </lineage>
</organism>
<name>A0AAD4DYT3_9AGAM</name>
<dbReference type="GeneID" id="64658856"/>
<keyword evidence="9" id="KW-0106">Calcium</keyword>
<evidence type="ECO:0000256" key="13">
    <source>
        <dbReference type="ARBA" id="ARBA00031116"/>
    </source>
</evidence>
<dbReference type="InterPro" id="IPR009567">
    <property type="entry name" value="SARAF"/>
</dbReference>
<evidence type="ECO:0000256" key="11">
    <source>
        <dbReference type="ARBA" id="ARBA00023065"/>
    </source>
</evidence>